<dbReference type="Proteomes" id="UP001156666">
    <property type="component" value="Unassembled WGS sequence"/>
</dbReference>
<feature type="coiled-coil region" evidence="1">
    <location>
        <begin position="85"/>
        <end position="112"/>
    </location>
</feature>
<dbReference type="SUPFAM" id="SSF55874">
    <property type="entry name" value="ATPase domain of HSP90 chaperone/DNA topoisomerase II/histidine kinase"/>
    <property type="match status" value="1"/>
</dbReference>
<dbReference type="GO" id="GO:0000155">
    <property type="term" value="F:phosphorelay sensor kinase activity"/>
    <property type="evidence" value="ECO:0007669"/>
    <property type="project" value="InterPro"/>
</dbReference>
<evidence type="ECO:0000256" key="2">
    <source>
        <dbReference type="SAM" id="Phobius"/>
    </source>
</evidence>
<dbReference type="PANTHER" id="PTHR34220:SF7">
    <property type="entry name" value="SENSOR HISTIDINE KINASE YPDA"/>
    <property type="match status" value="1"/>
</dbReference>
<proteinExistence type="predicted"/>
<keyword evidence="5" id="KW-1185">Reference proteome</keyword>
<gene>
    <name evidence="4" type="ORF">GCM10007940_21380</name>
</gene>
<protein>
    <recommendedName>
        <fullName evidence="3">Signal transduction histidine kinase internal region domain-containing protein</fullName>
    </recommendedName>
</protein>
<keyword evidence="2" id="KW-0812">Transmembrane</keyword>
<keyword evidence="2" id="KW-0472">Membrane</keyword>
<keyword evidence="2" id="KW-1133">Transmembrane helix</keyword>
<dbReference type="Gene3D" id="3.30.565.10">
    <property type="entry name" value="Histidine kinase-like ATPase, C-terminal domain"/>
    <property type="match status" value="1"/>
</dbReference>
<organism evidence="4 5">
    <name type="scientific">Portibacter lacus</name>
    <dbReference type="NCBI Taxonomy" id="1099794"/>
    <lineage>
        <taxon>Bacteria</taxon>
        <taxon>Pseudomonadati</taxon>
        <taxon>Bacteroidota</taxon>
        <taxon>Saprospiria</taxon>
        <taxon>Saprospirales</taxon>
        <taxon>Haliscomenobacteraceae</taxon>
        <taxon>Portibacter</taxon>
    </lineage>
</organism>
<feature type="transmembrane region" description="Helical" evidence="2">
    <location>
        <begin position="21"/>
        <end position="39"/>
    </location>
</feature>
<feature type="domain" description="Signal transduction histidine kinase internal region" evidence="3">
    <location>
        <begin position="104"/>
        <end position="183"/>
    </location>
</feature>
<reference evidence="4" key="2">
    <citation type="submission" date="2023-01" db="EMBL/GenBank/DDBJ databases">
        <title>Draft genome sequence of Portibacter lacus strain NBRC 108769.</title>
        <authorList>
            <person name="Sun Q."/>
            <person name="Mori K."/>
        </authorList>
    </citation>
    <scope>NUCLEOTIDE SEQUENCE</scope>
    <source>
        <strain evidence="4">NBRC 108769</strain>
    </source>
</reference>
<dbReference type="Pfam" id="PF06580">
    <property type="entry name" value="His_kinase"/>
    <property type="match status" value="1"/>
</dbReference>
<dbReference type="AlphaFoldDB" id="A0AA37SSS8"/>
<sequence length="296" mass="34119">MIAYYFLKNIQIPQLFSKNKFVLFGLSLIASSFVLYLVWRVNGILWIDKLRGYKTITFMSMVDYMTQSVQFYSPAMALLAWDSFYERQQEQARIHQLEKEKLNTELKFLKAQLNPHFLFNTLNNLYSFVVNGSPKAPDIILKLSGILDYVLYKSQKAFVPLVEEVEAIENFIALEQVRYGPRLEIEFNRSEALNASISPLLLLSVVENAFKHGASGDIDNPRIIIEINDNGESINCKVWNTKSAFIGEINDEYKEGIGLTNIKRQLDLVYPGRYNFDIEDTDDSFSISLQIPIEHD</sequence>
<accession>A0AA37SSS8</accession>
<evidence type="ECO:0000313" key="4">
    <source>
        <dbReference type="EMBL" id="GLR17523.1"/>
    </source>
</evidence>
<evidence type="ECO:0000259" key="3">
    <source>
        <dbReference type="Pfam" id="PF06580"/>
    </source>
</evidence>
<dbReference type="EMBL" id="BSOH01000012">
    <property type="protein sequence ID" value="GLR17523.1"/>
    <property type="molecule type" value="Genomic_DNA"/>
</dbReference>
<reference evidence="4" key="1">
    <citation type="journal article" date="2014" name="Int. J. Syst. Evol. Microbiol.">
        <title>Complete genome sequence of Corynebacterium casei LMG S-19264T (=DSM 44701T), isolated from a smear-ripened cheese.</title>
        <authorList>
            <consortium name="US DOE Joint Genome Institute (JGI-PGF)"/>
            <person name="Walter F."/>
            <person name="Albersmeier A."/>
            <person name="Kalinowski J."/>
            <person name="Ruckert C."/>
        </authorList>
    </citation>
    <scope>NUCLEOTIDE SEQUENCE</scope>
    <source>
        <strain evidence="4">NBRC 108769</strain>
    </source>
</reference>
<dbReference type="InterPro" id="IPR010559">
    <property type="entry name" value="Sig_transdc_His_kin_internal"/>
</dbReference>
<dbReference type="InterPro" id="IPR036890">
    <property type="entry name" value="HATPase_C_sf"/>
</dbReference>
<dbReference type="PANTHER" id="PTHR34220">
    <property type="entry name" value="SENSOR HISTIDINE KINASE YPDA"/>
    <property type="match status" value="1"/>
</dbReference>
<comment type="caution">
    <text evidence="4">The sequence shown here is derived from an EMBL/GenBank/DDBJ whole genome shotgun (WGS) entry which is preliminary data.</text>
</comment>
<dbReference type="InterPro" id="IPR050640">
    <property type="entry name" value="Bact_2-comp_sensor_kinase"/>
</dbReference>
<keyword evidence="1" id="KW-0175">Coiled coil</keyword>
<dbReference type="GO" id="GO:0016020">
    <property type="term" value="C:membrane"/>
    <property type="evidence" value="ECO:0007669"/>
    <property type="project" value="InterPro"/>
</dbReference>
<name>A0AA37SSS8_9BACT</name>
<evidence type="ECO:0000313" key="5">
    <source>
        <dbReference type="Proteomes" id="UP001156666"/>
    </source>
</evidence>
<evidence type="ECO:0000256" key="1">
    <source>
        <dbReference type="SAM" id="Coils"/>
    </source>
</evidence>